<dbReference type="PROSITE" id="PS51626">
    <property type="entry name" value="SAM_MT_TRM1"/>
    <property type="match status" value="1"/>
</dbReference>
<dbReference type="InterPro" id="IPR042296">
    <property type="entry name" value="tRNA_met_Trm1_C"/>
</dbReference>
<dbReference type="AlphaFoldDB" id="A0A0W8EAM5"/>
<dbReference type="NCBIfam" id="TIGR00308">
    <property type="entry name" value="TRM1"/>
    <property type="match status" value="1"/>
</dbReference>
<gene>
    <name evidence="8" type="ORF">ASZ90_016873</name>
</gene>
<dbReference type="Gene3D" id="3.30.56.70">
    <property type="entry name" value="N2,N2-dimethylguanosine tRNA methyltransferase, C-terminal domain"/>
    <property type="match status" value="1"/>
</dbReference>
<dbReference type="PANTHER" id="PTHR10631:SF3">
    <property type="entry name" value="TRNA (GUANINE(26)-N(2))-DIMETHYLTRANSFERASE"/>
    <property type="match status" value="1"/>
</dbReference>
<keyword evidence="3 8" id="KW-0808">Transferase</keyword>
<keyword evidence="2 8" id="KW-0489">Methyltransferase</keyword>
<dbReference type="EMBL" id="LNQE01001781">
    <property type="protein sequence ID" value="KUG05690.1"/>
    <property type="molecule type" value="Genomic_DNA"/>
</dbReference>
<accession>A0A0W8EAM5</accession>
<evidence type="ECO:0000256" key="4">
    <source>
        <dbReference type="ARBA" id="ARBA00022691"/>
    </source>
</evidence>
<dbReference type="InterPro" id="IPR002905">
    <property type="entry name" value="Trm1"/>
</dbReference>
<keyword evidence="1" id="KW-0820">tRNA-binding</keyword>
<dbReference type="GO" id="GO:0000049">
    <property type="term" value="F:tRNA binding"/>
    <property type="evidence" value="ECO:0007669"/>
    <property type="project" value="UniProtKB-KW"/>
</dbReference>
<comment type="caution">
    <text evidence="8">The sequence shown here is derived from an EMBL/GenBank/DDBJ whole genome shotgun (WGS) entry which is preliminary data.</text>
</comment>
<evidence type="ECO:0000256" key="1">
    <source>
        <dbReference type="ARBA" id="ARBA00022555"/>
    </source>
</evidence>
<proteinExistence type="inferred from homology"/>
<dbReference type="HAMAP" id="MF_00290">
    <property type="entry name" value="tRNA_dimethyltr_TRM1"/>
    <property type="match status" value="1"/>
</dbReference>
<dbReference type="CDD" id="cd02440">
    <property type="entry name" value="AdoMet_MTases"/>
    <property type="match status" value="1"/>
</dbReference>
<evidence type="ECO:0000256" key="2">
    <source>
        <dbReference type="ARBA" id="ARBA00022603"/>
    </source>
</evidence>
<keyword evidence="6" id="KW-0694">RNA-binding</keyword>
<keyword evidence="4" id="KW-0949">S-adenosyl-L-methionine</keyword>
<evidence type="ECO:0000256" key="5">
    <source>
        <dbReference type="ARBA" id="ARBA00022694"/>
    </source>
</evidence>
<sequence length="374" mass="41462">MDLVRVEEGSTRFFVPRQDTSSRFPPGTARIFYNRRMELNRDATVLFTSVMKPSGYLDAMGATGIRGLRIASECGVPVTINDHDPDACNLIRKNVAESGMDIEVTCRNVHALLAERRFDAVDLDPYGSPAPFIDSGIRGVRSCLMVTATDTAPLCGAHKRAGIRRYFAQPLNTEYHAETGLRILLAFVAREIVKYDRGLDPLFCFAREHYIRSHFRITQGASAADRTIERIGYVHQCPRCPERVEQAGVLPEPVPCTRCGIRMVPIGPLWLGHIQDHAVIALMLNSIVSLKLHTARELNLLLELLSGELPLSCHYDYHRIAKYAKVSPRPIRDVIASLQAEGYAAGRAHYSGTALKTDAPLSALISVLERADSP</sequence>
<organism evidence="8">
    <name type="scientific">hydrocarbon metagenome</name>
    <dbReference type="NCBI Taxonomy" id="938273"/>
    <lineage>
        <taxon>unclassified sequences</taxon>
        <taxon>metagenomes</taxon>
        <taxon>ecological metagenomes</taxon>
    </lineage>
</organism>
<dbReference type="EC" id="2.1.1.216" evidence="7"/>
<name>A0A0W8EAM5_9ZZZZ</name>
<reference evidence="8" key="1">
    <citation type="journal article" date="2015" name="Proc. Natl. Acad. Sci. U.S.A.">
        <title>Networks of energetic and metabolic interactions define dynamics in microbial communities.</title>
        <authorList>
            <person name="Embree M."/>
            <person name="Liu J.K."/>
            <person name="Al-Bassam M.M."/>
            <person name="Zengler K."/>
        </authorList>
    </citation>
    <scope>NUCLEOTIDE SEQUENCE</scope>
</reference>
<dbReference type="InterPro" id="IPR029063">
    <property type="entry name" value="SAM-dependent_MTases_sf"/>
</dbReference>
<evidence type="ECO:0000256" key="3">
    <source>
        <dbReference type="ARBA" id="ARBA00022679"/>
    </source>
</evidence>
<dbReference type="Pfam" id="PF02005">
    <property type="entry name" value="TRM"/>
    <property type="match status" value="1"/>
</dbReference>
<dbReference type="GO" id="GO:0002940">
    <property type="term" value="P:tRNA N2-guanine methylation"/>
    <property type="evidence" value="ECO:0007669"/>
    <property type="project" value="TreeGrafter"/>
</dbReference>
<dbReference type="SUPFAM" id="SSF53335">
    <property type="entry name" value="S-adenosyl-L-methionine-dependent methyltransferases"/>
    <property type="match status" value="1"/>
</dbReference>
<keyword evidence="5" id="KW-0819">tRNA processing</keyword>
<dbReference type="InterPro" id="IPR022923">
    <property type="entry name" value="TRM1_arc_bac"/>
</dbReference>
<dbReference type="Gene3D" id="3.40.50.150">
    <property type="entry name" value="Vaccinia Virus protein VP39"/>
    <property type="match status" value="1"/>
</dbReference>
<evidence type="ECO:0000256" key="7">
    <source>
        <dbReference type="ARBA" id="ARBA00039099"/>
    </source>
</evidence>
<evidence type="ECO:0000313" key="8">
    <source>
        <dbReference type="EMBL" id="KUG05690.1"/>
    </source>
</evidence>
<evidence type="ECO:0000256" key="6">
    <source>
        <dbReference type="ARBA" id="ARBA00022884"/>
    </source>
</evidence>
<protein>
    <recommendedName>
        <fullName evidence="7">tRNA (guanine(26)-N(2))-dimethyltransferase</fullName>
        <ecNumber evidence="7">2.1.1.216</ecNumber>
    </recommendedName>
</protein>
<dbReference type="GO" id="GO:0160104">
    <property type="term" value="F:tRNA (guanine(26)-N2)-dimethyltransferase activity"/>
    <property type="evidence" value="ECO:0007669"/>
    <property type="project" value="UniProtKB-EC"/>
</dbReference>
<dbReference type="PANTHER" id="PTHR10631">
    <property type="entry name" value="N 2 ,N 2 -DIMETHYLGUANOSINE TRNA METHYLTRANSFERASE"/>
    <property type="match status" value="1"/>
</dbReference>